<dbReference type="Pfam" id="PF07364">
    <property type="entry name" value="DUF1485"/>
    <property type="match status" value="1"/>
</dbReference>
<feature type="domain" description="Microcystin LR degradation protein MlrC N-terminal" evidence="3">
    <location>
        <begin position="5"/>
        <end position="293"/>
    </location>
</feature>
<gene>
    <name evidence="4" type="ORF">A8950_1282</name>
</gene>
<protein>
    <recommendedName>
        <fullName evidence="1">Microcystinase C</fullName>
        <shortName evidence="1">MlrC</shortName>
    </recommendedName>
</protein>
<comment type="cofactor">
    <cofactor evidence="1">
        <name>Zn(2+)</name>
        <dbReference type="ChEBI" id="CHEBI:29105"/>
    </cofactor>
    <text evidence="1">Binds 1 zinc ion per subunit.</text>
</comment>
<evidence type="ECO:0000313" key="4">
    <source>
        <dbReference type="EMBL" id="TDQ83000.1"/>
    </source>
</evidence>
<dbReference type="AlphaFoldDB" id="A0A4V3DEU2"/>
<keyword evidence="5" id="KW-1185">Reference proteome</keyword>
<comment type="similarity">
    <text evidence="1">Belongs to the peptidase M81 family.</text>
</comment>
<comment type="caution">
    <text evidence="4">The sequence shown here is derived from an EMBL/GenBank/DDBJ whole genome shotgun (WGS) entry which is preliminary data.</text>
</comment>
<dbReference type="GO" id="GO:0006508">
    <property type="term" value="P:proteolysis"/>
    <property type="evidence" value="ECO:0007669"/>
    <property type="project" value="UniProtKB-KW"/>
</dbReference>
<evidence type="ECO:0000313" key="5">
    <source>
        <dbReference type="Proteomes" id="UP000295783"/>
    </source>
</evidence>
<keyword evidence="1" id="KW-0645">Protease</keyword>
<dbReference type="GO" id="GO:0046872">
    <property type="term" value="F:metal ion binding"/>
    <property type="evidence" value="ECO:0007669"/>
    <property type="project" value="UniProtKB-KW"/>
</dbReference>
<feature type="domain" description="Microcystin LR degradation protein MlrC C-terminal" evidence="2">
    <location>
        <begin position="305"/>
        <end position="483"/>
    </location>
</feature>
<evidence type="ECO:0000259" key="2">
    <source>
        <dbReference type="Pfam" id="PF07171"/>
    </source>
</evidence>
<dbReference type="InterPro" id="IPR009197">
    <property type="entry name" value="MlrC"/>
</dbReference>
<evidence type="ECO:0000259" key="3">
    <source>
        <dbReference type="Pfam" id="PF07364"/>
    </source>
</evidence>
<comment type="function">
    <text evidence="1">Involved in peptidolytic degradation of cyclic heptapeptide hepatotoxin microcystin (MC).</text>
</comment>
<proteinExistence type="inferred from homology"/>
<dbReference type="InterPro" id="IPR015995">
    <property type="entry name" value="MlrC_N"/>
</dbReference>
<dbReference type="InterPro" id="IPR010799">
    <property type="entry name" value="MlrC_C"/>
</dbReference>
<keyword evidence="1" id="KW-0479">Metal-binding</keyword>
<keyword evidence="1" id="KW-0378">Hydrolase</keyword>
<sequence>MSFVVLTAEWFHETNTFNRNLTEYHSFMDRFGFFGADAIRERGDANTELAGFLDVARRHGWETIHVLSASAEPAGYVTRDAFDRLGGAIVKAAMENKDKLSGILLGLHGAMVTEFNEDGEGELLRRLREVVGPTMPIAITLDLHANVTPLMCELANIICSYKTYPHVDMRERGNQAGEILHRAMKGEIRPRTLRAHRPMLDEANGGRTDIGPMVSRVAEAVAYEKETGVYAVSINAGFGNADIADVGPTVLVTYDGDEAQHRAFAESIMDDIWQKRFDVLNNYMPVEEAAAIAKAYTRTKGPIIIADYADNPGGGGYGDSTNLLAALLAAGIEDAAFGPMVDPEVAQQLRAHRVGDKVSLQLGGKTDPRFGGGPLHVTAELKLVSDGAYTGDGPMVGGLRLSFGPSAVIQVDGIEILVTTEPAQMLDLQQFRAFGIDPAAKTVVGLKSMQHFRAAFEPIAGQVIVCDSGALCTTYLDRLPYRNVSRPIYPLDRQMAR</sequence>
<name>A0A4V3DEU2_9PROT</name>
<dbReference type="RefSeq" id="WP_133612794.1">
    <property type="nucleotide sequence ID" value="NZ_SNYW01000007.1"/>
</dbReference>
<dbReference type="OrthoDB" id="9782658at2"/>
<dbReference type="Pfam" id="PF07171">
    <property type="entry name" value="MlrC_C"/>
    <property type="match status" value="1"/>
</dbReference>
<accession>A0A4V3DEU2</accession>
<dbReference type="EMBL" id="SNYW01000007">
    <property type="protein sequence ID" value="TDQ83000.1"/>
    <property type="molecule type" value="Genomic_DNA"/>
</dbReference>
<keyword evidence="1" id="KW-0482">Metalloprotease</keyword>
<reference evidence="4 5" key="1">
    <citation type="submission" date="2019-03" db="EMBL/GenBank/DDBJ databases">
        <title>Genomic Encyclopedia of Type Strains, Phase III (KMG-III): the genomes of soil and plant-associated and newly described type strains.</title>
        <authorList>
            <person name="Whitman W."/>
        </authorList>
    </citation>
    <scope>NUCLEOTIDE SEQUENCE [LARGE SCALE GENOMIC DNA]</scope>
    <source>
        <strain evidence="4 5">CGMCC 1.7660</strain>
    </source>
</reference>
<evidence type="ECO:0000256" key="1">
    <source>
        <dbReference type="PIRNR" id="PIRNR012702"/>
    </source>
</evidence>
<dbReference type="Proteomes" id="UP000295783">
    <property type="component" value="Unassembled WGS sequence"/>
</dbReference>
<dbReference type="PIRSF" id="PIRSF012702">
    <property type="entry name" value="UCP012702"/>
    <property type="match status" value="1"/>
</dbReference>
<organism evidence="4 5">
    <name type="scientific">Dongia mobilis</name>
    <dbReference type="NCBI Taxonomy" id="578943"/>
    <lineage>
        <taxon>Bacteria</taxon>
        <taxon>Pseudomonadati</taxon>
        <taxon>Pseudomonadota</taxon>
        <taxon>Alphaproteobacteria</taxon>
        <taxon>Rhodospirillales</taxon>
        <taxon>Dongiaceae</taxon>
        <taxon>Dongia</taxon>
    </lineage>
</organism>
<dbReference type="GO" id="GO:0008237">
    <property type="term" value="F:metallopeptidase activity"/>
    <property type="evidence" value="ECO:0007669"/>
    <property type="project" value="UniProtKB-KW"/>
</dbReference>